<dbReference type="AlphaFoldDB" id="A0A5B6V6V2"/>
<proteinExistence type="predicted"/>
<dbReference type="EMBL" id="SMMG02000007">
    <property type="protein sequence ID" value="KAA3464959.1"/>
    <property type="molecule type" value="Genomic_DNA"/>
</dbReference>
<dbReference type="OrthoDB" id="1724165at2759"/>
<dbReference type="PANTHER" id="PTHR32108">
    <property type="entry name" value="DNA-DIRECTED RNA POLYMERASE SUBUNIT ALPHA"/>
    <property type="match status" value="1"/>
</dbReference>
<evidence type="ECO:0000313" key="2">
    <source>
        <dbReference type="Proteomes" id="UP000325315"/>
    </source>
</evidence>
<accession>A0A5B6V6V2</accession>
<reference evidence="2" key="1">
    <citation type="journal article" date="2019" name="Plant Biotechnol. J.">
        <title>Genome sequencing of the Australian wild diploid species Gossypium australe highlights disease resistance and delayed gland morphogenesis.</title>
        <authorList>
            <person name="Cai Y."/>
            <person name="Cai X."/>
            <person name="Wang Q."/>
            <person name="Wang P."/>
            <person name="Zhang Y."/>
            <person name="Cai C."/>
            <person name="Xu Y."/>
            <person name="Wang K."/>
            <person name="Zhou Z."/>
            <person name="Wang C."/>
            <person name="Geng S."/>
            <person name="Li B."/>
            <person name="Dong Q."/>
            <person name="Hou Y."/>
            <person name="Wang H."/>
            <person name="Ai P."/>
            <person name="Liu Z."/>
            <person name="Yi F."/>
            <person name="Sun M."/>
            <person name="An G."/>
            <person name="Cheng J."/>
            <person name="Zhang Y."/>
            <person name="Shi Q."/>
            <person name="Xie Y."/>
            <person name="Shi X."/>
            <person name="Chang Y."/>
            <person name="Huang F."/>
            <person name="Chen Y."/>
            <person name="Hong S."/>
            <person name="Mi L."/>
            <person name="Sun Q."/>
            <person name="Zhang L."/>
            <person name="Zhou B."/>
            <person name="Peng R."/>
            <person name="Zhang X."/>
            <person name="Liu F."/>
        </authorList>
    </citation>
    <scope>NUCLEOTIDE SEQUENCE [LARGE SCALE GENOMIC DNA]</scope>
    <source>
        <strain evidence="2">cv. PA1801</strain>
    </source>
</reference>
<evidence type="ECO:0000313" key="1">
    <source>
        <dbReference type="EMBL" id="KAA3464959.1"/>
    </source>
</evidence>
<name>A0A5B6V6V2_9ROSI</name>
<dbReference type="Proteomes" id="UP000325315">
    <property type="component" value="Unassembled WGS sequence"/>
</dbReference>
<protein>
    <submittedName>
        <fullName evidence="1">Uncharacterized protein</fullName>
    </submittedName>
</protein>
<comment type="caution">
    <text evidence="1">The sequence shown here is derived from an EMBL/GenBank/DDBJ whole genome shotgun (WGS) entry which is preliminary data.</text>
</comment>
<dbReference type="PANTHER" id="PTHR32108:SF5">
    <property type="entry name" value="DYNACTIN SUBUNIT 1-LIKE"/>
    <property type="match status" value="1"/>
</dbReference>
<sequence>MTYGELHQNLFDEHVVSPFYLKPLQPPYLKWYDPSAQCDYHAGITGHSIENCTAFKKVVEKLIKMGIVEFREPIIQSWRWGINAIGENVVKRTNEDISEVKTPLRTVWKEIVKKGLIKSSFEEEGEGEDFGNYCEFHKAEGHEIKECAEFRLLVQSLMNNEKMKF</sequence>
<organism evidence="1 2">
    <name type="scientific">Gossypium australe</name>
    <dbReference type="NCBI Taxonomy" id="47621"/>
    <lineage>
        <taxon>Eukaryota</taxon>
        <taxon>Viridiplantae</taxon>
        <taxon>Streptophyta</taxon>
        <taxon>Embryophyta</taxon>
        <taxon>Tracheophyta</taxon>
        <taxon>Spermatophyta</taxon>
        <taxon>Magnoliopsida</taxon>
        <taxon>eudicotyledons</taxon>
        <taxon>Gunneridae</taxon>
        <taxon>Pentapetalae</taxon>
        <taxon>rosids</taxon>
        <taxon>malvids</taxon>
        <taxon>Malvales</taxon>
        <taxon>Malvaceae</taxon>
        <taxon>Malvoideae</taxon>
        <taxon>Gossypium</taxon>
    </lineage>
</organism>
<keyword evidence="2" id="KW-1185">Reference proteome</keyword>
<gene>
    <name evidence="1" type="ORF">EPI10_000177</name>
</gene>